<dbReference type="AlphaFoldDB" id="A0A1G4VPC5"/>
<dbReference type="EMBL" id="FMTY01000003">
    <property type="protein sequence ID" value="SCX09825.1"/>
    <property type="molecule type" value="Genomic_DNA"/>
</dbReference>
<organism evidence="1 2">
    <name type="scientific">Flavobacterium saliperosum</name>
    <dbReference type="NCBI Taxonomy" id="329186"/>
    <lineage>
        <taxon>Bacteria</taxon>
        <taxon>Pseudomonadati</taxon>
        <taxon>Bacteroidota</taxon>
        <taxon>Flavobacteriia</taxon>
        <taxon>Flavobacteriales</taxon>
        <taxon>Flavobacteriaceae</taxon>
        <taxon>Flavobacterium</taxon>
    </lineage>
</organism>
<name>A0A1G4VPC5_9FLAO</name>
<evidence type="ECO:0000313" key="1">
    <source>
        <dbReference type="EMBL" id="SCX09825.1"/>
    </source>
</evidence>
<protein>
    <submittedName>
        <fullName evidence="1">Uncharacterized protein</fullName>
    </submittedName>
</protein>
<gene>
    <name evidence="1" type="ORF">SAMN02927925_01454</name>
</gene>
<dbReference type="STRING" id="329186.SAMN02927925_01454"/>
<reference evidence="1 2" key="1">
    <citation type="submission" date="2016-10" db="EMBL/GenBank/DDBJ databases">
        <authorList>
            <person name="de Groot N.N."/>
        </authorList>
    </citation>
    <scope>NUCLEOTIDE SEQUENCE [LARGE SCALE GENOMIC DNA]</scope>
    <source>
        <strain evidence="1 2">CGMCC 1.3801</strain>
    </source>
</reference>
<dbReference type="RefSeq" id="WP_023577236.1">
    <property type="nucleotide sequence ID" value="NZ_CBCSBQ010000025.1"/>
</dbReference>
<dbReference type="Proteomes" id="UP000182124">
    <property type="component" value="Unassembled WGS sequence"/>
</dbReference>
<evidence type="ECO:0000313" key="2">
    <source>
        <dbReference type="Proteomes" id="UP000182124"/>
    </source>
</evidence>
<accession>A0A1G4VPC5</accession>
<sequence length="252" mass="28788">MAKVLAPFKISGTLDDINFVVTEDGNNYARLKGKTGVTKEEFKNNPIFDRIRNHGKEWGYCSKKSQSFRQVAAQLFRKAKDGSFAGRSIKLLSEILEEDTVNPKGARTLEEGLKSEHIPEILIGFEGNKNCPLHQTLKTVFEYLPDKNTIRIKDFKPENHIKWPSDEATHVQLQMATADWDPVNEGFTTNYSEEVTFKKCHNGTVTLQTEIPNGNNWKISFLFIGFAIQERRKLKPLHRKNNTITIITCFKA</sequence>
<dbReference type="eggNOG" id="ENOG5030Z08">
    <property type="taxonomic scope" value="Bacteria"/>
</dbReference>
<proteinExistence type="predicted"/>